<dbReference type="EMBL" id="CAJNDS010001535">
    <property type="protein sequence ID" value="CAE7264034.1"/>
    <property type="molecule type" value="Genomic_DNA"/>
</dbReference>
<feature type="domain" description="EF-hand" evidence="8">
    <location>
        <begin position="499"/>
        <end position="534"/>
    </location>
</feature>
<keyword evidence="4 7" id="KW-1133">Transmembrane helix</keyword>
<dbReference type="InterPro" id="IPR002048">
    <property type="entry name" value="EF_hand_dom"/>
</dbReference>
<dbReference type="InterPro" id="IPR011992">
    <property type="entry name" value="EF-hand-dom_pair"/>
</dbReference>
<gene>
    <name evidence="9" type="primary">para</name>
    <name evidence="9" type="ORF">SNAT2548_LOCUS13894</name>
</gene>
<dbReference type="SUPFAM" id="SSF47473">
    <property type="entry name" value="EF-hand"/>
    <property type="match status" value="1"/>
</dbReference>
<dbReference type="SMART" id="SM00054">
    <property type="entry name" value="EFh"/>
    <property type="match status" value="2"/>
</dbReference>
<feature type="compositionally biased region" description="Polar residues" evidence="6">
    <location>
        <begin position="145"/>
        <end position="161"/>
    </location>
</feature>
<keyword evidence="3" id="KW-0106">Calcium</keyword>
<feature type="transmembrane region" description="Helical" evidence="7">
    <location>
        <begin position="185"/>
        <end position="203"/>
    </location>
</feature>
<keyword evidence="10" id="KW-1185">Reference proteome</keyword>
<dbReference type="Gene3D" id="1.20.120.350">
    <property type="entry name" value="Voltage-gated potassium channels. Chain C"/>
    <property type="match status" value="1"/>
</dbReference>
<evidence type="ECO:0000256" key="3">
    <source>
        <dbReference type="ARBA" id="ARBA00022837"/>
    </source>
</evidence>
<accession>A0A812MC32</accession>
<feature type="transmembrane region" description="Helical" evidence="7">
    <location>
        <begin position="407"/>
        <end position="431"/>
    </location>
</feature>
<evidence type="ECO:0000259" key="8">
    <source>
        <dbReference type="PROSITE" id="PS50222"/>
    </source>
</evidence>
<evidence type="ECO:0000313" key="10">
    <source>
        <dbReference type="Proteomes" id="UP000604046"/>
    </source>
</evidence>
<dbReference type="Gene3D" id="1.10.238.10">
    <property type="entry name" value="EF-hand"/>
    <property type="match status" value="1"/>
</dbReference>
<dbReference type="CDD" id="cd00051">
    <property type="entry name" value="EFh"/>
    <property type="match status" value="1"/>
</dbReference>
<dbReference type="InterPro" id="IPR018247">
    <property type="entry name" value="EF_Hand_1_Ca_BS"/>
</dbReference>
<dbReference type="Gene3D" id="1.10.287.70">
    <property type="match status" value="1"/>
</dbReference>
<evidence type="ECO:0000256" key="2">
    <source>
        <dbReference type="ARBA" id="ARBA00022692"/>
    </source>
</evidence>
<feature type="transmembrane region" description="Helical" evidence="7">
    <location>
        <begin position="332"/>
        <end position="354"/>
    </location>
</feature>
<feature type="transmembrane region" description="Helical" evidence="7">
    <location>
        <begin position="269"/>
        <end position="287"/>
    </location>
</feature>
<dbReference type="Pfam" id="PF00520">
    <property type="entry name" value="Ion_trans"/>
    <property type="match status" value="1"/>
</dbReference>
<name>A0A812MC32_9DINO</name>
<dbReference type="PROSITE" id="PS50222">
    <property type="entry name" value="EF_HAND_2"/>
    <property type="match status" value="2"/>
</dbReference>
<dbReference type="PROSITE" id="PS00018">
    <property type="entry name" value="EF_HAND_1"/>
    <property type="match status" value="1"/>
</dbReference>
<evidence type="ECO:0000256" key="4">
    <source>
        <dbReference type="ARBA" id="ARBA00022989"/>
    </source>
</evidence>
<dbReference type="SUPFAM" id="SSF81324">
    <property type="entry name" value="Voltage-gated potassium channels"/>
    <property type="match status" value="1"/>
</dbReference>
<dbReference type="InterPro" id="IPR027359">
    <property type="entry name" value="Volt_channel_dom_sf"/>
</dbReference>
<evidence type="ECO:0000256" key="5">
    <source>
        <dbReference type="ARBA" id="ARBA00023136"/>
    </source>
</evidence>
<dbReference type="PANTHER" id="PTHR46726">
    <property type="entry name" value="TWO PORE CHANNEL 3"/>
    <property type="match status" value="1"/>
</dbReference>
<dbReference type="GO" id="GO:0016020">
    <property type="term" value="C:membrane"/>
    <property type="evidence" value="ECO:0007669"/>
    <property type="project" value="UniProtKB-SubCell"/>
</dbReference>
<dbReference type="GO" id="GO:0005216">
    <property type="term" value="F:monoatomic ion channel activity"/>
    <property type="evidence" value="ECO:0007669"/>
    <property type="project" value="InterPro"/>
</dbReference>
<proteinExistence type="predicted"/>
<keyword evidence="5 7" id="KW-0472">Membrane</keyword>
<dbReference type="Pfam" id="PF13499">
    <property type="entry name" value="EF-hand_7"/>
    <property type="match status" value="1"/>
</dbReference>
<comment type="subcellular location">
    <subcellularLocation>
        <location evidence="1">Membrane</location>
        <topology evidence="1">Multi-pass membrane protein</topology>
    </subcellularLocation>
</comment>
<reference evidence="9" key="1">
    <citation type="submission" date="2021-02" db="EMBL/GenBank/DDBJ databases">
        <authorList>
            <person name="Dougan E. K."/>
            <person name="Rhodes N."/>
            <person name="Thang M."/>
            <person name="Chan C."/>
        </authorList>
    </citation>
    <scope>NUCLEOTIDE SEQUENCE</scope>
</reference>
<dbReference type="OrthoDB" id="441710at2759"/>
<feature type="transmembrane region" description="Helical" evidence="7">
    <location>
        <begin position="235"/>
        <end position="257"/>
    </location>
</feature>
<feature type="domain" description="EF-hand" evidence="8">
    <location>
        <begin position="456"/>
        <end position="491"/>
    </location>
</feature>
<keyword evidence="2 7" id="KW-0812">Transmembrane</keyword>
<dbReference type="InterPro" id="IPR005821">
    <property type="entry name" value="Ion_trans_dom"/>
</dbReference>
<feature type="transmembrane region" description="Helical" evidence="7">
    <location>
        <begin position="374"/>
        <end position="395"/>
    </location>
</feature>
<evidence type="ECO:0000256" key="1">
    <source>
        <dbReference type="ARBA" id="ARBA00004141"/>
    </source>
</evidence>
<dbReference type="PANTHER" id="PTHR46726:SF1">
    <property type="entry name" value="TWO-PORE CALCIUM CHANNEL 3"/>
    <property type="match status" value="1"/>
</dbReference>
<protein>
    <submittedName>
        <fullName evidence="9">Para protein</fullName>
    </submittedName>
</protein>
<comment type="caution">
    <text evidence="9">The sequence shown here is derived from an EMBL/GenBank/DDBJ whole genome shotgun (WGS) entry which is preliminary data.</text>
</comment>
<evidence type="ECO:0000256" key="6">
    <source>
        <dbReference type="SAM" id="MobiDB-lite"/>
    </source>
</evidence>
<evidence type="ECO:0000313" key="9">
    <source>
        <dbReference type="EMBL" id="CAE7264034.1"/>
    </source>
</evidence>
<feature type="region of interest" description="Disordered" evidence="6">
    <location>
        <begin position="39"/>
        <end position="169"/>
    </location>
</feature>
<organism evidence="9 10">
    <name type="scientific">Symbiodinium natans</name>
    <dbReference type="NCBI Taxonomy" id="878477"/>
    <lineage>
        <taxon>Eukaryota</taxon>
        <taxon>Sar</taxon>
        <taxon>Alveolata</taxon>
        <taxon>Dinophyceae</taxon>
        <taxon>Suessiales</taxon>
        <taxon>Symbiodiniaceae</taxon>
        <taxon>Symbiodinium</taxon>
    </lineage>
</organism>
<dbReference type="Proteomes" id="UP000604046">
    <property type="component" value="Unassembled WGS sequence"/>
</dbReference>
<feature type="compositionally biased region" description="Polar residues" evidence="6">
    <location>
        <begin position="72"/>
        <end position="81"/>
    </location>
</feature>
<dbReference type="AlphaFoldDB" id="A0A812MC32"/>
<dbReference type="GO" id="GO:0005509">
    <property type="term" value="F:calcium ion binding"/>
    <property type="evidence" value="ECO:0007669"/>
    <property type="project" value="InterPro"/>
</dbReference>
<sequence>MDGQKGLESALSFRALLQKLQEQHDEEVAELNAKIQHLQAAHDGKPPSISDNSTELSPKATLGPRVARPSPISATGGSSPGEQLVPKEYDVSEVATPRSPKPTGDVQDVVSVEGEGGDFGGKPFPSLPNLQVPPQSPQPAAVSPGSNMRSTTGSFSITSPKPSDDEEEAPRTLLERFKRFVRSDMFDLVVGLCVTLNFFTMAMELQYEGLQSGYELKIRFFDQTAVAAWPWAVDFFQVCRTIFLVFFTSEILLRFCFLRTEFFKTPFNVIDLLALLASIVELFSWNLPVDPTLLRLCRLAKLFRTIRVLKVSGMLDSLSLLARCMSSSGLTLVWSLLFLLVIQLIAAMIVCYMVRPFLEDPSQDEERRQEVYRYYGTFTIAVLTLFEVFFANWAPACRVLVENISEWYSLLFLIYRCGIGFAVINVVNAVFVQQTMQVAKGDEEVLLLEKQKAEEKYLKNVAKIFQALDTSGDGLLSWAEFEVLLQDHKLKFLLDKLEIAAGDLKTLFDLLDDTGDGEISVPEFIEGVTRFKGTARSLDIGQLLLRSRRLERGLTNLEIFLLPEEKKTKSSRSGTV</sequence>
<evidence type="ECO:0000256" key="7">
    <source>
        <dbReference type="SAM" id="Phobius"/>
    </source>
</evidence>